<dbReference type="PANTHER" id="PTHR36435:SF1">
    <property type="entry name" value="CAAX AMINO TERMINAL PROTEASE FAMILY PROTEIN"/>
    <property type="match status" value="1"/>
</dbReference>
<feature type="domain" description="CAAX prenyl protease 2/Lysostaphin resistance protein A-like" evidence="3">
    <location>
        <begin position="101"/>
        <end position="193"/>
    </location>
</feature>
<comment type="caution">
    <text evidence="4">The sequence shown here is derived from an EMBL/GenBank/DDBJ whole genome shotgun (WGS) entry which is preliminary data.</text>
</comment>
<keyword evidence="2" id="KW-0472">Membrane</keyword>
<feature type="transmembrane region" description="Helical" evidence="2">
    <location>
        <begin position="158"/>
        <end position="175"/>
    </location>
</feature>
<sequence>MTVFLFKIPTLLIEKITLTNLSIAVYVLLFIIGITLYHTTLRKNLSWIVHNKLKSLLILVLGYIGDNLSLIPAFFLINYLGITETLQNDSDIMIVSQLLSPITIIVVLGIIGPIVEELFYRQMLISSLSTYVPSWFAILISSFLFACLHMDARTLNEGLLVIPYFFSGIILGILYKKTDNILFPIILHVFVNVTGLIPLLMT</sequence>
<keyword evidence="2" id="KW-1133">Transmembrane helix</keyword>
<comment type="similarity">
    <text evidence="1">Belongs to the UPF0177 family.</text>
</comment>
<evidence type="ECO:0000256" key="1">
    <source>
        <dbReference type="ARBA" id="ARBA00009067"/>
    </source>
</evidence>
<organism evidence="4 5">
    <name type="scientific">Enterococcus silesiacus</name>
    <dbReference type="NCBI Taxonomy" id="332949"/>
    <lineage>
        <taxon>Bacteria</taxon>
        <taxon>Bacillati</taxon>
        <taxon>Bacillota</taxon>
        <taxon>Bacilli</taxon>
        <taxon>Lactobacillales</taxon>
        <taxon>Enterococcaceae</taxon>
        <taxon>Enterococcus</taxon>
    </lineage>
</organism>
<feature type="transmembrane region" description="Helical" evidence="2">
    <location>
        <begin position="123"/>
        <end position="146"/>
    </location>
</feature>
<feature type="transmembrane region" description="Helical" evidence="2">
    <location>
        <begin position="12"/>
        <end position="36"/>
    </location>
</feature>
<dbReference type="Proteomes" id="UP000183039">
    <property type="component" value="Unassembled WGS sequence"/>
</dbReference>
<dbReference type="EMBL" id="JXLC01000015">
    <property type="protein sequence ID" value="OJG91298.1"/>
    <property type="molecule type" value="Genomic_DNA"/>
</dbReference>
<feature type="transmembrane region" description="Helical" evidence="2">
    <location>
        <begin position="181"/>
        <end position="201"/>
    </location>
</feature>
<gene>
    <name evidence="4" type="ORF">RV15_GL000754</name>
</gene>
<dbReference type="PANTHER" id="PTHR36435">
    <property type="entry name" value="SLR1288 PROTEIN"/>
    <property type="match status" value="1"/>
</dbReference>
<proteinExistence type="inferred from homology"/>
<dbReference type="GO" id="GO:0080120">
    <property type="term" value="P:CAAX-box protein maturation"/>
    <property type="evidence" value="ECO:0007669"/>
    <property type="project" value="UniProtKB-ARBA"/>
</dbReference>
<reference evidence="4 5" key="1">
    <citation type="submission" date="2014-12" db="EMBL/GenBank/DDBJ databases">
        <title>Draft genome sequences of 29 type strains of Enterococci.</title>
        <authorList>
            <person name="Zhong Z."/>
            <person name="Sun Z."/>
            <person name="Liu W."/>
            <person name="Zhang W."/>
            <person name="Zhang H."/>
        </authorList>
    </citation>
    <scope>NUCLEOTIDE SEQUENCE [LARGE SCALE GENOMIC DNA]</scope>
    <source>
        <strain evidence="4 5">DSM 22801</strain>
    </source>
</reference>
<feature type="transmembrane region" description="Helical" evidence="2">
    <location>
        <begin position="56"/>
        <end position="80"/>
    </location>
</feature>
<dbReference type="InterPro" id="IPR052710">
    <property type="entry name" value="CAAX_protease"/>
</dbReference>
<evidence type="ECO:0000259" key="3">
    <source>
        <dbReference type="Pfam" id="PF02517"/>
    </source>
</evidence>
<evidence type="ECO:0000313" key="5">
    <source>
        <dbReference type="Proteomes" id="UP000183039"/>
    </source>
</evidence>
<dbReference type="Pfam" id="PF02517">
    <property type="entry name" value="Rce1-like"/>
    <property type="match status" value="1"/>
</dbReference>
<protein>
    <recommendedName>
        <fullName evidence="3">CAAX prenyl protease 2/Lysostaphin resistance protein A-like domain-containing protein</fullName>
    </recommendedName>
</protein>
<accession>A0AA91GHW6</accession>
<name>A0AA91GHW6_9ENTE</name>
<keyword evidence="2" id="KW-0812">Transmembrane</keyword>
<feature type="transmembrane region" description="Helical" evidence="2">
    <location>
        <begin position="92"/>
        <end position="111"/>
    </location>
</feature>
<evidence type="ECO:0000256" key="2">
    <source>
        <dbReference type="SAM" id="Phobius"/>
    </source>
</evidence>
<dbReference type="InterPro" id="IPR003675">
    <property type="entry name" value="Rce1/LyrA-like_dom"/>
</dbReference>
<evidence type="ECO:0000313" key="4">
    <source>
        <dbReference type="EMBL" id="OJG91298.1"/>
    </source>
</evidence>
<dbReference type="AlphaFoldDB" id="A0AA91GHW6"/>
<dbReference type="GO" id="GO:0004175">
    <property type="term" value="F:endopeptidase activity"/>
    <property type="evidence" value="ECO:0007669"/>
    <property type="project" value="UniProtKB-ARBA"/>
</dbReference>